<evidence type="ECO:0000256" key="4">
    <source>
        <dbReference type="ARBA" id="ARBA00022630"/>
    </source>
</evidence>
<dbReference type="PANTHER" id="PTHR45846">
    <property type="entry name" value="TRNA-DIHYDROURIDINE(47) SYNTHASE [NAD(P)(+)]-LIKE"/>
    <property type="match status" value="1"/>
</dbReference>
<keyword evidence="3" id="KW-0820">tRNA-binding</keyword>
<dbReference type="PANTHER" id="PTHR45846:SF1">
    <property type="entry name" value="TRNA-DIHYDROURIDINE(47) SYNTHASE [NAD(P)(+)]-LIKE"/>
    <property type="match status" value="1"/>
</dbReference>
<evidence type="ECO:0000256" key="12">
    <source>
        <dbReference type="PIRNR" id="PIRNR006621"/>
    </source>
</evidence>
<keyword evidence="8" id="KW-0694">RNA-binding</keyword>
<dbReference type="GO" id="GO:0017150">
    <property type="term" value="F:tRNA dihydrouridine synthase activity"/>
    <property type="evidence" value="ECO:0007669"/>
    <property type="project" value="InterPro"/>
</dbReference>
<evidence type="ECO:0000313" key="17">
    <source>
        <dbReference type="Proteomes" id="UP000294887"/>
    </source>
</evidence>
<evidence type="ECO:0000256" key="6">
    <source>
        <dbReference type="ARBA" id="ARBA00022694"/>
    </source>
</evidence>
<dbReference type="InterPro" id="IPR035587">
    <property type="entry name" value="DUS-like_FMN-bd"/>
</dbReference>
<evidence type="ECO:0000256" key="10">
    <source>
        <dbReference type="ARBA" id="ARBA00048205"/>
    </source>
</evidence>
<comment type="cofactor">
    <cofactor evidence="1 12 14">
        <name>FMN</name>
        <dbReference type="ChEBI" id="CHEBI:58210"/>
    </cofactor>
</comment>
<feature type="binding site" evidence="14">
    <location>
        <begin position="226"/>
        <end position="227"/>
    </location>
    <ligand>
        <name>FMN</name>
        <dbReference type="ChEBI" id="CHEBI:58210"/>
    </ligand>
</feature>
<dbReference type="PROSITE" id="PS01136">
    <property type="entry name" value="UPF0034"/>
    <property type="match status" value="1"/>
</dbReference>
<dbReference type="InterPro" id="IPR018517">
    <property type="entry name" value="tRNA_hU_synthase_CS"/>
</dbReference>
<dbReference type="GO" id="GO:0050660">
    <property type="term" value="F:flavin adenine dinucleotide binding"/>
    <property type="evidence" value="ECO:0007669"/>
    <property type="project" value="InterPro"/>
</dbReference>
<feature type="active site" description="Proton donor" evidence="13">
    <location>
        <position position="102"/>
    </location>
</feature>
<evidence type="ECO:0000259" key="15">
    <source>
        <dbReference type="Pfam" id="PF01207"/>
    </source>
</evidence>
<dbReference type="OrthoDB" id="9764501at2"/>
<dbReference type="Pfam" id="PF01207">
    <property type="entry name" value="Dus"/>
    <property type="match status" value="1"/>
</dbReference>
<comment type="catalytic activity">
    <reaction evidence="11">
        <text>a 5,6-dihydrouridine in tRNA + NAD(+) = a uridine in tRNA + NADH + H(+)</text>
        <dbReference type="Rhea" id="RHEA:54452"/>
        <dbReference type="Rhea" id="RHEA-COMP:13339"/>
        <dbReference type="Rhea" id="RHEA-COMP:13887"/>
        <dbReference type="ChEBI" id="CHEBI:15378"/>
        <dbReference type="ChEBI" id="CHEBI:57540"/>
        <dbReference type="ChEBI" id="CHEBI:57945"/>
        <dbReference type="ChEBI" id="CHEBI:65315"/>
        <dbReference type="ChEBI" id="CHEBI:74443"/>
    </reaction>
</comment>
<proteinExistence type="inferred from homology"/>
<keyword evidence="4 12" id="KW-0285">Flavoprotein</keyword>
<dbReference type="InterPro" id="IPR001269">
    <property type="entry name" value="DUS_fam"/>
</dbReference>
<evidence type="ECO:0000256" key="8">
    <source>
        <dbReference type="ARBA" id="ARBA00022884"/>
    </source>
</evidence>
<organism evidence="16 17">
    <name type="scientific">Cocleimonas flava</name>
    <dbReference type="NCBI Taxonomy" id="634765"/>
    <lineage>
        <taxon>Bacteria</taxon>
        <taxon>Pseudomonadati</taxon>
        <taxon>Pseudomonadota</taxon>
        <taxon>Gammaproteobacteria</taxon>
        <taxon>Thiotrichales</taxon>
        <taxon>Thiotrichaceae</taxon>
        <taxon>Cocleimonas</taxon>
    </lineage>
</organism>
<reference evidence="16 17" key="1">
    <citation type="submission" date="2019-03" db="EMBL/GenBank/DDBJ databases">
        <title>Genomic Encyclopedia of Type Strains, Phase IV (KMG-IV): sequencing the most valuable type-strain genomes for metagenomic binning, comparative biology and taxonomic classification.</title>
        <authorList>
            <person name="Goeker M."/>
        </authorList>
    </citation>
    <scope>NUCLEOTIDE SEQUENCE [LARGE SCALE GENOMIC DNA]</scope>
    <source>
        <strain evidence="16 17">DSM 24830</strain>
    </source>
</reference>
<accession>A0A4R1EUG9</accession>
<feature type="binding site" evidence="14">
    <location>
        <position position="72"/>
    </location>
    <ligand>
        <name>FMN</name>
        <dbReference type="ChEBI" id="CHEBI:58210"/>
    </ligand>
</feature>
<feature type="binding site" evidence="14">
    <location>
        <position position="141"/>
    </location>
    <ligand>
        <name>FMN</name>
        <dbReference type="ChEBI" id="CHEBI:58210"/>
    </ligand>
</feature>
<sequence>MSYQIGSYTLKSKLLLAPMAGITDRPYRDVCRQYGAGLTSSEMITSDLSLLKTRKTQQRLPQRNEPSPRSAQIVGTEPHVMAEAAKFNVDLGAEIIDINMGCPAKKVCNKAAGSALMKDTKLVAEILEKIVAAVDVPVTLKIRTGWESTHRNALEVARIAENAGIASLAIHGRTRNQGYTGHAEYETIRQIKHAIDIPVLANGDIKTIEDALFILNYTNVDGLMLGRISHGQPWIFKEINDILVDAAPTFPIKLEEKIDTTLKHIDAIHRYYGTDQGVRIARKHIGWYLSSLVGQQQKLLKPLTKEIYPISCSKKQLQKLESILLAL</sequence>
<dbReference type="RefSeq" id="WP_131906628.1">
    <property type="nucleotide sequence ID" value="NZ_BAAAFU010000006.1"/>
</dbReference>
<keyword evidence="17" id="KW-1185">Reference proteome</keyword>
<evidence type="ECO:0000256" key="3">
    <source>
        <dbReference type="ARBA" id="ARBA00022555"/>
    </source>
</evidence>
<keyword evidence="7" id="KW-0521">NADP</keyword>
<dbReference type="EMBL" id="SMFQ01000004">
    <property type="protein sequence ID" value="TCJ84903.1"/>
    <property type="molecule type" value="Genomic_DNA"/>
</dbReference>
<dbReference type="InterPro" id="IPR024036">
    <property type="entry name" value="tRNA-dHydroUridine_Synthase_C"/>
</dbReference>
<evidence type="ECO:0000256" key="5">
    <source>
        <dbReference type="ARBA" id="ARBA00022643"/>
    </source>
</evidence>
<feature type="binding site" evidence="14">
    <location>
        <begin position="18"/>
        <end position="20"/>
    </location>
    <ligand>
        <name>FMN</name>
        <dbReference type="ChEBI" id="CHEBI:58210"/>
    </ligand>
</feature>
<evidence type="ECO:0000313" key="16">
    <source>
        <dbReference type="EMBL" id="TCJ84903.1"/>
    </source>
</evidence>
<evidence type="ECO:0000256" key="1">
    <source>
        <dbReference type="ARBA" id="ARBA00001917"/>
    </source>
</evidence>
<dbReference type="Gene3D" id="3.20.20.70">
    <property type="entry name" value="Aldolase class I"/>
    <property type="match status" value="1"/>
</dbReference>
<dbReference type="SUPFAM" id="SSF51395">
    <property type="entry name" value="FMN-linked oxidoreductases"/>
    <property type="match status" value="1"/>
</dbReference>
<dbReference type="PIRSF" id="PIRSF006621">
    <property type="entry name" value="Dus"/>
    <property type="match status" value="1"/>
</dbReference>
<evidence type="ECO:0000256" key="11">
    <source>
        <dbReference type="ARBA" id="ARBA00048802"/>
    </source>
</evidence>
<comment type="function">
    <text evidence="2 12">Catalyzes the synthesis of 5,6-dihydrouridine (D), a modified base found in the D-loop of most tRNAs, via the reduction of the C5-C6 double bond in target uridines.</text>
</comment>
<feature type="binding site" evidence="14">
    <location>
        <position position="171"/>
    </location>
    <ligand>
        <name>FMN</name>
        <dbReference type="ChEBI" id="CHEBI:58210"/>
    </ligand>
</feature>
<evidence type="ECO:0000256" key="2">
    <source>
        <dbReference type="ARBA" id="ARBA00002790"/>
    </source>
</evidence>
<comment type="caution">
    <text evidence="16">The sequence shown here is derived from an EMBL/GenBank/DDBJ whole genome shotgun (WGS) entry which is preliminary data.</text>
</comment>
<dbReference type="CDD" id="cd02801">
    <property type="entry name" value="DUS_like_FMN"/>
    <property type="match status" value="1"/>
</dbReference>
<keyword evidence="9 12" id="KW-0560">Oxidoreductase</keyword>
<feature type="domain" description="DUS-like FMN-binding" evidence="15">
    <location>
        <begin position="15"/>
        <end position="295"/>
    </location>
</feature>
<keyword evidence="5 12" id="KW-0288">FMN</keyword>
<dbReference type="EC" id="1.3.1.-" evidence="12"/>
<dbReference type="AlphaFoldDB" id="A0A4R1EUG9"/>
<keyword evidence="6 12" id="KW-0819">tRNA processing</keyword>
<evidence type="ECO:0000256" key="9">
    <source>
        <dbReference type="ARBA" id="ARBA00023002"/>
    </source>
</evidence>
<dbReference type="InterPro" id="IPR013785">
    <property type="entry name" value="Aldolase_TIM"/>
</dbReference>
<dbReference type="Gene3D" id="1.10.1200.80">
    <property type="entry name" value="Putative flavin oxidoreducatase, domain 2"/>
    <property type="match status" value="1"/>
</dbReference>
<comment type="similarity">
    <text evidence="12">Belongs to the dus family.</text>
</comment>
<evidence type="ECO:0000256" key="7">
    <source>
        <dbReference type="ARBA" id="ARBA00022857"/>
    </source>
</evidence>
<dbReference type="Proteomes" id="UP000294887">
    <property type="component" value="Unassembled WGS sequence"/>
</dbReference>
<dbReference type="InterPro" id="IPR004652">
    <property type="entry name" value="DusB-like"/>
</dbReference>
<protein>
    <recommendedName>
        <fullName evidence="12">tRNA-dihydrouridine synthase</fullName>
        <ecNumber evidence="12">1.3.1.-</ecNumber>
    </recommendedName>
</protein>
<dbReference type="GO" id="GO:0000049">
    <property type="term" value="F:tRNA binding"/>
    <property type="evidence" value="ECO:0007669"/>
    <property type="project" value="UniProtKB-KW"/>
</dbReference>
<evidence type="ECO:0000256" key="13">
    <source>
        <dbReference type="PIRSR" id="PIRSR006621-1"/>
    </source>
</evidence>
<gene>
    <name evidence="16" type="ORF">EV695_2866</name>
</gene>
<name>A0A4R1EUG9_9GAMM</name>
<comment type="catalytic activity">
    <reaction evidence="10">
        <text>a 5,6-dihydrouridine in tRNA + NADP(+) = a uridine in tRNA + NADPH + H(+)</text>
        <dbReference type="Rhea" id="RHEA:23624"/>
        <dbReference type="Rhea" id="RHEA-COMP:13339"/>
        <dbReference type="Rhea" id="RHEA-COMP:13887"/>
        <dbReference type="ChEBI" id="CHEBI:15378"/>
        <dbReference type="ChEBI" id="CHEBI:57783"/>
        <dbReference type="ChEBI" id="CHEBI:58349"/>
        <dbReference type="ChEBI" id="CHEBI:65315"/>
        <dbReference type="ChEBI" id="CHEBI:74443"/>
    </reaction>
</comment>
<keyword evidence="14" id="KW-0547">Nucleotide-binding</keyword>
<evidence type="ECO:0000256" key="14">
    <source>
        <dbReference type="PIRSR" id="PIRSR006621-2"/>
    </source>
</evidence>
<dbReference type="NCBIfam" id="TIGR00737">
    <property type="entry name" value="nifR3_yhdG"/>
    <property type="match status" value="1"/>
</dbReference>